<dbReference type="RefSeq" id="WP_098502479.1">
    <property type="nucleotide sequence ID" value="NZ_PDJQ01000001.1"/>
</dbReference>
<name>A0A2A9HCY3_TEPT2</name>
<comment type="caution">
    <text evidence="1">The sequence shown here is derived from an EMBL/GenBank/DDBJ whole genome shotgun (WGS) entry which is preliminary data.</text>
</comment>
<dbReference type="Proteomes" id="UP000223071">
    <property type="component" value="Unassembled WGS sequence"/>
</dbReference>
<dbReference type="AlphaFoldDB" id="A0A2A9HCY3"/>
<proteinExistence type="predicted"/>
<reference evidence="1 2" key="1">
    <citation type="submission" date="2017-09" db="EMBL/GenBank/DDBJ databases">
        <title>Sequencing the genomes of two abundant thermophiles in Great Basin hot springs: Thermocrinis jamiesonii and novel Chloroflexi Thermoflexus hugenholtzii.</title>
        <authorList>
            <person name="Hedlund B."/>
        </authorList>
    </citation>
    <scope>NUCLEOTIDE SEQUENCE [LARGE SCALE GENOMIC DNA]</scope>
    <source>
        <strain evidence="1 2">G233</strain>
    </source>
</reference>
<protein>
    <submittedName>
        <fullName evidence="1">Uncharacterized protein</fullName>
    </submittedName>
</protein>
<evidence type="ECO:0000313" key="1">
    <source>
        <dbReference type="EMBL" id="PFG72990.1"/>
    </source>
</evidence>
<dbReference type="EMBL" id="PDJQ01000001">
    <property type="protein sequence ID" value="PFG72990.1"/>
    <property type="molecule type" value="Genomic_DNA"/>
</dbReference>
<organism evidence="1 2">
    <name type="scientific">Tepidiforma thermophila (strain KCTC 52669 / CGMCC 1.13589 / G233)</name>
    <dbReference type="NCBI Taxonomy" id="2761530"/>
    <lineage>
        <taxon>Bacteria</taxon>
        <taxon>Bacillati</taxon>
        <taxon>Chloroflexota</taxon>
        <taxon>Tepidiformia</taxon>
        <taxon>Tepidiformales</taxon>
        <taxon>Tepidiformaceae</taxon>
        <taxon>Tepidiforma</taxon>
    </lineage>
</organism>
<keyword evidence="2" id="KW-1185">Reference proteome</keyword>
<sequence length="83" mass="9552">MIVLLDEPEAWSLMMLISAVAVDNADLSDEGKEAIRRWRSERGEGSPLLADLTEELNRALNAYIDAQFTRRVKNKGWYETVRR</sequence>
<gene>
    <name evidence="1" type="ORF">A9A59_0183</name>
</gene>
<evidence type="ECO:0000313" key="2">
    <source>
        <dbReference type="Proteomes" id="UP000223071"/>
    </source>
</evidence>
<accession>A0A2A9HCY3</accession>